<protein>
    <submittedName>
        <fullName evidence="1">SFRICE_024913</fullName>
    </submittedName>
</protein>
<name>A0A2H1X331_SPOFR</name>
<proteinExistence type="predicted"/>
<evidence type="ECO:0000313" key="1">
    <source>
        <dbReference type="EMBL" id="SOQ59743.1"/>
    </source>
</evidence>
<dbReference type="AlphaFoldDB" id="A0A2H1X331"/>
<sequence>MKERGVRLVNISISLHFPGGGEIIQSLVSPWARREGVSDFYRLKTTPFQLLLFEPEPCSLLTTMVVPLQDKGLPTLFLSILGNIYEK</sequence>
<reference evidence="1" key="1">
    <citation type="submission" date="2016-07" db="EMBL/GenBank/DDBJ databases">
        <authorList>
            <person name="Bretaudeau A."/>
        </authorList>
    </citation>
    <scope>NUCLEOTIDE SEQUENCE</scope>
    <source>
        <strain evidence="1">Rice</strain>
        <tissue evidence="1">Whole body</tissue>
    </source>
</reference>
<accession>A0A2H1X331</accession>
<organism evidence="1">
    <name type="scientific">Spodoptera frugiperda</name>
    <name type="common">Fall armyworm</name>
    <dbReference type="NCBI Taxonomy" id="7108"/>
    <lineage>
        <taxon>Eukaryota</taxon>
        <taxon>Metazoa</taxon>
        <taxon>Ecdysozoa</taxon>
        <taxon>Arthropoda</taxon>
        <taxon>Hexapoda</taxon>
        <taxon>Insecta</taxon>
        <taxon>Pterygota</taxon>
        <taxon>Neoptera</taxon>
        <taxon>Endopterygota</taxon>
        <taxon>Lepidoptera</taxon>
        <taxon>Glossata</taxon>
        <taxon>Ditrysia</taxon>
        <taxon>Noctuoidea</taxon>
        <taxon>Noctuidae</taxon>
        <taxon>Amphipyrinae</taxon>
        <taxon>Spodoptera</taxon>
    </lineage>
</organism>
<dbReference type="EMBL" id="ODYU01013069">
    <property type="protein sequence ID" value="SOQ59743.1"/>
    <property type="molecule type" value="Genomic_DNA"/>
</dbReference>
<gene>
    <name evidence="1" type="ORF">SFRICE_024913</name>
</gene>